<keyword evidence="12" id="KW-0934">Plastid</keyword>
<dbReference type="InterPro" id="IPR012756">
    <property type="entry name" value="DNA-dir_RpoC2_beta_pp"/>
</dbReference>
<sequence>MKEKYLFIPPKPKFTNKTIDKKELKKLMAWAFSNYGTGRASYLADKLKDLGFRYATKAGLSLSVEDLRVPPTKRELLKRTNEEIDLTQQKYERGEITTIERFQKVIDTWNNASEELKNEVVKYFKETDPLNTIYIMAFSGARGNISQVRQLVGMRGLMADPQGQIIDLPIKSNFREGLTVTEYIISSYGARKGLVDTALRTADSGYLTRRLVDVAQDIIIREIDCDTERGILLKDMISNNQTLIPLQNRLLGRVLFETLYSPDNANVIAHINQDLDRNTSELIVDSGIKSVIVRSPLTCESSRSVCQFCYGWNLAHGALVDLGEAVGIIAAQSIGEPGTQLTMRTFHTGGVFTGELAEQIKAPFDGILRIPKSLRKRLIRTRHGEEAYVLEESYKLDLYDGFYSKYKMEFKQGTILFLNDNELFKQYQVIGEVSTKSNIITERVTKDLNTENSGEVSFYNLNVEEKKDRQGNIILNTAKGGCLWILSGEVYNLPSYAELQIQEKKYVKENDILATTKVISDHGGLVRLNQSNNSSNLTELQIVTASVSIENANIVLKEDNNTNADSPSILKLENGIQFTMLCSPGNKVVNSQIIAELMDSNYQTLTGGIIKYDGFETNKKNKNKKGYEIIGEGSILWIPEETHEINKDISLLLVKDGDFIDSHTEIVKEVFSISSGYVQIIQENEIVKEVIIKPGKLATFEINSENFNDYSQIIKNNPLHEQYETENSIFIEKIEHKGDIKLLIRPVEEFKVNNDKIELHKKYLNTDNKILTIQATKRVLFKDGQRVKSKHGIDLLKTYLVMSVNSSQPHISADIEFINIGTENSCKLQLALLETLQIKQDDFGETNKKSTITSLSVEQNQLIKPGSIVAKTHLLSHSNGFIQNINKTDESTFKILVLTTNDERNININGQTPQVSKGDFIRFGDQIASNITAETSGQIVEINTNFIKIRSGNPYLVSSNAILQVKNNSLVERGDTLAILVFERSKTGDIVQGLPRIEEILEARKPKEPCKLSQRPGKINLSYDSEENKCIRILSSNGEYNEYIMNDLQKMIISNGDNILLAEPITDGAPNPHEMLSLFFNFYKERMSLYEAAKLGLQKVQTYLVNEVQNVYQSQNVDISDKHIEVIVRQMTSKVKVEDGGDTTLLPGELVELQQIENINEAMTLTKGLPARYSPVLLGITKSSLNTDSFISAASFQETTRVLTEAAIEGKADWLRGLKENVIIGRLIPAGTGFNSYNDVSKSLISDKKNQTSESYDQNKMSNSEDQNLEDIIIDDNIARNYALIDNPVNNFDTIERKEP</sequence>
<reference evidence="12" key="1">
    <citation type="journal article" date="2017" name="Genome Biol. Evol.">
        <title>Evolutionary Dynamics of Cryptophyte Plastid Genomes.</title>
        <authorList>
            <person name="Kim J.I."/>
            <person name="Moore C.E."/>
            <person name="Archibald J.M."/>
            <person name="Bhattacharya D."/>
            <person name="Yi G."/>
            <person name="Yoon H.S."/>
            <person name="Shin W."/>
        </authorList>
    </citation>
    <scope>NUCLEOTIDE SEQUENCE</scope>
    <source>
        <strain evidence="12">CCMP1868</strain>
    </source>
</reference>
<dbReference type="InterPro" id="IPR045867">
    <property type="entry name" value="DNA-dir_RpoC_beta_prime"/>
</dbReference>
<dbReference type="FunFam" id="1.10.150.390:FF:000002">
    <property type="entry name" value="DNA-directed RNA polymerase subunit beta"/>
    <property type="match status" value="1"/>
</dbReference>
<feature type="domain" description="RNA polymerase Rpb1" evidence="10">
    <location>
        <begin position="177"/>
        <end position="677"/>
    </location>
</feature>
<evidence type="ECO:0000259" key="11">
    <source>
        <dbReference type="Pfam" id="PF05000"/>
    </source>
</evidence>
<evidence type="ECO:0000256" key="5">
    <source>
        <dbReference type="ARBA" id="ARBA00022723"/>
    </source>
</evidence>
<feature type="domain" description="RNA polymerase Rpb1" evidence="9">
    <location>
        <begin position="14"/>
        <end position="67"/>
    </location>
</feature>
<dbReference type="GO" id="GO:0046872">
    <property type="term" value="F:metal ion binding"/>
    <property type="evidence" value="ECO:0007669"/>
    <property type="project" value="UniProtKB-KW"/>
</dbReference>
<dbReference type="Gene3D" id="2.40.50.100">
    <property type="match status" value="1"/>
</dbReference>
<keyword evidence="6" id="KW-0862">Zinc</keyword>
<dbReference type="NCBIfam" id="TIGR02388">
    <property type="entry name" value="rpoC2_cyan"/>
    <property type="match status" value="1"/>
</dbReference>
<protein>
    <recommendedName>
        <fullName evidence="1">DNA-directed RNA polymerase</fullName>
        <ecNumber evidence="1">2.7.7.6</ecNumber>
    </recommendedName>
</protein>
<evidence type="ECO:0000256" key="1">
    <source>
        <dbReference type="ARBA" id="ARBA00012418"/>
    </source>
</evidence>
<evidence type="ECO:0000256" key="7">
    <source>
        <dbReference type="ARBA" id="ARBA00023163"/>
    </source>
</evidence>
<gene>
    <name evidence="12" type="primary">rpoC2</name>
</gene>
<organism evidence="12">
    <name type="scientific">Storeatula sp. CCMP1868</name>
    <dbReference type="NCBI Taxonomy" id="195070"/>
    <lineage>
        <taxon>Eukaryota</taxon>
        <taxon>Cryptophyceae</taxon>
        <taxon>Pyrenomonadales</taxon>
        <taxon>Pyrenomonadaceae</taxon>
        <taxon>Storeatula</taxon>
    </lineage>
</organism>
<name>A0A222AHT0_9CRYP</name>
<feature type="coiled-coil region" evidence="8">
    <location>
        <begin position="77"/>
        <end position="126"/>
    </location>
</feature>
<feature type="domain" description="RNA polymerase Rpb1" evidence="11">
    <location>
        <begin position="96"/>
        <end position="175"/>
    </location>
</feature>
<dbReference type="Pfam" id="PF04983">
    <property type="entry name" value="RNA_pol_Rpb1_3"/>
    <property type="match status" value="1"/>
</dbReference>
<evidence type="ECO:0000259" key="10">
    <source>
        <dbReference type="Pfam" id="PF04998"/>
    </source>
</evidence>
<keyword evidence="2" id="KW-0240">DNA-directed RNA polymerase</keyword>
<keyword evidence="7" id="KW-0804">Transcription</keyword>
<dbReference type="InterPro" id="IPR007083">
    <property type="entry name" value="RNA_pol_Rpb1_4"/>
</dbReference>
<proteinExistence type="inferred from homology"/>
<dbReference type="Gene3D" id="1.10.274.100">
    <property type="entry name" value="RNA polymerase Rpb1, domain 3"/>
    <property type="match status" value="1"/>
</dbReference>
<evidence type="ECO:0000256" key="6">
    <source>
        <dbReference type="ARBA" id="ARBA00022833"/>
    </source>
</evidence>
<evidence type="ECO:0000256" key="4">
    <source>
        <dbReference type="ARBA" id="ARBA00022695"/>
    </source>
</evidence>
<dbReference type="GO" id="GO:0003677">
    <property type="term" value="F:DNA binding"/>
    <property type="evidence" value="ECO:0007669"/>
    <property type="project" value="InterPro"/>
</dbReference>
<dbReference type="Gene3D" id="1.10.132.30">
    <property type="match status" value="1"/>
</dbReference>
<geneLocation type="plastid" evidence="12"/>
<dbReference type="InterPro" id="IPR042102">
    <property type="entry name" value="RNA_pol_Rpb1_3_sf"/>
</dbReference>
<dbReference type="Gene3D" id="1.10.150.390">
    <property type="match status" value="1"/>
</dbReference>
<accession>A0A222AHT0</accession>
<dbReference type="Pfam" id="PF04998">
    <property type="entry name" value="RNA_pol_Rpb1_5"/>
    <property type="match status" value="2"/>
</dbReference>
<keyword evidence="4" id="KW-0548">Nucleotidyltransferase</keyword>
<keyword evidence="5" id="KW-0479">Metal-binding</keyword>
<dbReference type="PANTHER" id="PTHR19376:SF68">
    <property type="entry name" value="DNA-DIRECTED RNA POLYMERASE SUBUNIT BETA"/>
    <property type="match status" value="1"/>
</dbReference>
<keyword evidence="8" id="KW-0175">Coiled coil</keyword>
<dbReference type="InterPro" id="IPR007081">
    <property type="entry name" value="RNA_pol_Rpb1_5"/>
</dbReference>
<evidence type="ECO:0000256" key="2">
    <source>
        <dbReference type="ARBA" id="ARBA00022478"/>
    </source>
</evidence>
<dbReference type="Pfam" id="PF05000">
    <property type="entry name" value="RNA_pol_Rpb1_4"/>
    <property type="match status" value="1"/>
</dbReference>
<dbReference type="PANTHER" id="PTHR19376">
    <property type="entry name" value="DNA-DIRECTED RNA POLYMERASE"/>
    <property type="match status" value="1"/>
</dbReference>
<dbReference type="EC" id="2.7.7.6" evidence="1"/>
<dbReference type="SUPFAM" id="SSF64484">
    <property type="entry name" value="beta and beta-prime subunits of DNA dependent RNA-polymerase"/>
    <property type="match status" value="1"/>
</dbReference>
<dbReference type="InterPro" id="IPR007066">
    <property type="entry name" value="RNA_pol_Rpb1_3"/>
</dbReference>
<keyword evidence="3" id="KW-0808">Transferase</keyword>
<dbReference type="CDD" id="cd02655">
    <property type="entry name" value="RNAP_beta'_C"/>
    <property type="match status" value="1"/>
</dbReference>
<evidence type="ECO:0000259" key="9">
    <source>
        <dbReference type="Pfam" id="PF04983"/>
    </source>
</evidence>
<dbReference type="Gene3D" id="1.10.1790.20">
    <property type="match status" value="1"/>
</dbReference>
<evidence type="ECO:0000256" key="8">
    <source>
        <dbReference type="SAM" id="Coils"/>
    </source>
</evidence>
<dbReference type="GO" id="GO:0006351">
    <property type="term" value="P:DNA-templated transcription"/>
    <property type="evidence" value="ECO:0007669"/>
    <property type="project" value="InterPro"/>
</dbReference>
<evidence type="ECO:0000313" key="12">
    <source>
        <dbReference type="EMBL" id="ASO75932.1"/>
    </source>
</evidence>
<dbReference type="InterPro" id="IPR038120">
    <property type="entry name" value="Rpb1_funnel_sf"/>
</dbReference>
<dbReference type="GO" id="GO:0000428">
    <property type="term" value="C:DNA-directed RNA polymerase complex"/>
    <property type="evidence" value="ECO:0007669"/>
    <property type="project" value="UniProtKB-KW"/>
</dbReference>
<feature type="domain" description="RNA polymerase Rpb1" evidence="10">
    <location>
        <begin position="1094"/>
        <end position="1186"/>
    </location>
</feature>
<evidence type="ECO:0000256" key="3">
    <source>
        <dbReference type="ARBA" id="ARBA00022679"/>
    </source>
</evidence>
<dbReference type="EMBL" id="KY856940">
    <property type="protein sequence ID" value="ASO75932.1"/>
    <property type="molecule type" value="Genomic_DNA"/>
</dbReference>
<dbReference type="GO" id="GO:0003899">
    <property type="term" value="F:DNA-directed RNA polymerase activity"/>
    <property type="evidence" value="ECO:0007669"/>
    <property type="project" value="UniProtKB-EC"/>
</dbReference>
<dbReference type="HAMAP" id="MF_01324">
    <property type="entry name" value="RNApol_bact_RpoC2"/>
    <property type="match status" value="1"/>
</dbReference>